<protein>
    <submittedName>
        <fullName evidence="2">Ubiquinone/menaquinone biosynthesis C-methylase UbiE</fullName>
    </submittedName>
</protein>
<dbReference type="InterPro" id="IPR013216">
    <property type="entry name" value="Methyltransf_11"/>
</dbReference>
<dbReference type="RefSeq" id="WP_307003016.1">
    <property type="nucleotide sequence ID" value="NZ_JAUTBK010000002.1"/>
</dbReference>
<accession>A0ABU0UW05</accession>
<proteinExistence type="predicted"/>
<organism evidence="2 3">
    <name type="scientific">Acinetobacter baylyi</name>
    <dbReference type="NCBI Taxonomy" id="202950"/>
    <lineage>
        <taxon>Bacteria</taxon>
        <taxon>Pseudomonadati</taxon>
        <taxon>Pseudomonadota</taxon>
        <taxon>Gammaproteobacteria</taxon>
        <taxon>Moraxellales</taxon>
        <taxon>Moraxellaceae</taxon>
        <taxon>Acinetobacter</taxon>
    </lineage>
</organism>
<dbReference type="Proteomes" id="UP001233360">
    <property type="component" value="Unassembled WGS sequence"/>
</dbReference>
<keyword evidence="3" id="KW-1185">Reference proteome</keyword>
<dbReference type="CDD" id="cd02440">
    <property type="entry name" value="AdoMet_MTases"/>
    <property type="match status" value="1"/>
</dbReference>
<dbReference type="InterPro" id="IPR029063">
    <property type="entry name" value="SAM-dependent_MTases_sf"/>
</dbReference>
<evidence type="ECO:0000313" key="2">
    <source>
        <dbReference type="EMBL" id="MDQ1208483.1"/>
    </source>
</evidence>
<name>A0ABU0UW05_ACIBI</name>
<evidence type="ECO:0000313" key="3">
    <source>
        <dbReference type="Proteomes" id="UP001233360"/>
    </source>
</evidence>
<evidence type="ECO:0000259" key="1">
    <source>
        <dbReference type="Pfam" id="PF08241"/>
    </source>
</evidence>
<dbReference type="SUPFAM" id="SSF53335">
    <property type="entry name" value="S-adenosyl-L-methionine-dependent methyltransferases"/>
    <property type="match status" value="1"/>
</dbReference>
<dbReference type="Pfam" id="PF08241">
    <property type="entry name" value="Methyltransf_11"/>
    <property type="match status" value="1"/>
</dbReference>
<gene>
    <name evidence="2" type="ORF">QE380_001406</name>
</gene>
<keyword evidence="2" id="KW-0830">Ubiquinone</keyword>
<dbReference type="PANTHER" id="PTHR43591:SF24">
    <property type="entry name" value="2-METHOXY-6-POLYPRENYL-1,4-BENZOQUINOL METHYLASE, MITOCHONDRIAL"/>
    <property type="match status" value="1"/>
</dbReference>
<dbReference type="EMBL" id="JAUTBK010000002">
    <property type="protein sequence ID" value="MDQ1208483.1"/>
    <property type="molecule type" value="Genomic_DNA"/>
</dbReference>
<dbReference type="Gene3D" id="3.40.50.150">
    <property type="entry name" value="Vaccinia Virus protein VP39"/>
    <property type="match status" value="1"/>
</dbReference>
<dbReference type="PANTHER" id="PTHR43591">
    <property type="entry name" value="METHYLTRANSFERASE"/>
    <property type="match status" value="1"/>
</dbReference>
<comment type="caution">
    <text evidence="2">The sequence shown here is derived from an EMBL/GenBank/DDBJ whole genome shotgun (WGS) entry which is preliminary data.</text>
</comment>
<feature type="domain" description="Methyltransferase type 11" evidence="1">
    <location>
        <begin position="47"/>
        <end position="143"/>
    </location>
</feature>
<sequence>MKTQHEINQQQYQDKSKSYLNSTVHAKGIEFEKMQGVIQKHQLKQVLDLGCGGGHVSYQIAPFAEQVTAYDLTAEMVQLVVEQAKQKKLNNIVGQQGAAEQLEFEDDHFDGVISRYSAHHWQNIRQAMNEIFRVVKPSGKVILVDILGTQQPILDTFFQSIESIRDPSHVRNYSLTEWTNFAEYAGFQIETIEKQHLNLDFQSWVGRMQTPSFAIETIRYLQKKASDQVRNYYQIQDDGSFRSEVMYLVLSKSS</sequence>
<reference evidence="2 3" key="1">
    <citation type="submission" date="2023-07" db="EMBL/GenBank/DDBJ databases">
        <title>Functional and genomic diversity of the sorghum phyllosphere microbiome.</title>
        <authorList>
            <person name="Shade A."/>
        </authorList>
    </citation>
    <scope>NUCLEOTIDE SEQUENCE [LARGE SCALE GENOMIC DNA]</scope>
    <source>
        <strain evidence="2 3">SORGH_AS_0887</strain>
    </source>
</reference>